<organism evidence="1 2">
    <name type="scientific">Klebsiella pneumoniae</name>
    <dbReference type="NCBI Taxonomy" id="573"/>
    <lineage>
        <taxon>Bacteria</taxon>
        <taxon>Pseudomonadati</taxon>
        <taxon>Pseudomonadota</taxon>
        <taxon>Gammaproteobacteria</taxon>
        <taxon>Enterobacterales</taxon>
        <taxon>Enterobacteriaceae</taxon>
        <taxon>Klebsiella/Raoultella group</taxon>
        <taxon>Klebsiella</taxon>
        <taxon>Klebsiella pneumoniae complex</taxon>
    </lineage>
</organism>
<dbReference type="Proteomes" id="UP000325127">
    <property type="component" value="Chromosome"/>
</dbReference>
<protein>
    <submittedName>
        <fullName evidence="1">Uncharacterized protein</fullName>
    </submittedName>
</protein>
<accession>A0A5C2LL09</accession>
<evidence type="ECO:0000313" key="2">
    <source>
        <dbReference type="Proteomes" id="UP000325127"/>
    </source>
</evidence>
<gene>
    <name evidence="1" type="ORF">FZ928_05770</name>
</gene>
<dbReference type="EMBL" id="CP043670">
    <property type="protein sequence ID" value="QEP92319.1"/>
    <property type="molecule type" value="Genomic_DNA"/>
</dbReference>
<dbReference type="AlphaFoldDB" id="A0A5C2LL09"/>
<sequence length="64" mass="7014">MRFIQDAYCMASLDNITGSDYSWSGSVGSLSFNALDRLITPCLSESVFSFPQFPPVTAAGRSYH</sequence>
<evidence type="ECO:0000313" key="1">
    <source>
        <dbReference type="EMBL" id="QEP92319.1"/>
    </source>
</evidence>
<reference evidence="1 2" key="1">
    <citation type="submission" date="2019-08" db="EMBL/GenBank/DDBJ databases">
        <title>Emergence of NDM-5-producing hypervirulent Klebsiella pneumoniae from clinical infections.</title>
        <authorList>
            <person name="Shen Z."/>
            <person name="Zhang H."/>
            <person name="Li M."/>
        </authorList>
    </citation>
    <scope>NUCLEOTIDE SEQUENCE [LARGE SCALE GENOMIC DNA]</scope>
    <source>
        <strain evidence="1 2">RJ18-01</strain>
    </source>
</reference>
<name>A0A5C2LL09_KLEPN</name>
<proteinExistence type="predicted"/>